<reference evidence="1" key="1">
    <citation type="submission" date="2020-02" db="EMBL/GenBank/DDBJ databases">
        <authorList>
            <person name="Meier V. D."/>
        </authorList>
    </citation>
    <scope>NUCLEOTIDE SEQUENCE</scope>
    <source>
        <strain evidence="1">AVDCRST_MAG59</strain>
    </source>
</reference>
<gene>
    <name evidence="1" type="ORF">AVDCRST_MAG59-1911</name>
</gene>
<proteinExistence type="predicted"/>
<dbReference type="AlphaFoldDB" id="A0A6J4UM04"/>
<evidence type="ECO:0000313" key="1">
    <source>
        <dbReference type="EMBL" id="CAA9552972.1"/>
    </source>
</evidence>
<organism evidence="1">
    <name type="scientific">uncultured Thermomicrobiales bacterium</name>
    <dbReference type="NCBI Taxonomy" id="1645740"/>
    <lineage>
        <taxon>Bacteria</taxon>
        <taxon>Pseudomonadati</taxon>
        <taxon>Thermomicrobiota</taxon>
        <taxon>Thermomicrobia</taxon>
        <taxon>Thermomicrobiales</taxon>
        <taxon>environmental samples</taxon>
    </lineage>
</organism>
<accession>A0A6J4UM04</accession>
<name>A0A6J4UM04_9BACT</name>
<protein>
    <submittedName>
        <fullName evidence="1">Uncharacterized protein</fullName>
    </submittedName>
</protein>
<sequence length="37" mass="4182">MLRRSSEDVQAVAVDWRETSPLLNEAGFRGHKKPDAN</sequence>
<dbReference type="EMBL" id="CADCWF010000120">
    <property type="protein sequence ID" value="CAA9552972.1"/>
    <property type="molecule type" value="Genomic_DNA"/>
</dbReference>